<dbReference type="EMBL" id="HBIN01010251">
    <property type="protein sequence ID" value="CAE0437396.1"/>
    <property type="molecule type" value="Transcribed_RNA"/>
</dbReference>
<feature type="compositionally biased region" description="Polar residues" evidence="1">
    <location>
        <begin position="103"/>
        <end position="120"/>
    </location>
</feature>
<name>A0A7S3PH50_9STRA</name>
<accession>A0A7S3PH50</accession>
<sequence length="120" mass="13415">MGDPGVTETSDEYYRELLARVDDAIVETRGNYYDGIGSDEFSLNHVQSYCMKACSSLYQGLLVLVAVIAELCMTVYEKIKQFYESQSQQGSHQRYSSAHDARTTTSVGNASTLDSNQYEL</sequence>
<evidence type="ECO:0000313" key="2">
    <source>
        <dbReference type="EMBL" id="CAE0437396.1"/>
    </source>
</evidence>
<feature type="region of interest" description="Disordered" evidence="1">
    <location>
        <begin position="86"/>
        <end position="120"/>
    </location>
</feature>
<dbReference type="AlphaFoldDB" id="A0A7S3PH50"/>
<feature type="compositionally biased region" description="Polar residues" evidence="1">
    <location>
        <begin position="86"/>
        <end position="96"/>
    </location>
</feature>
<proteinExistence type="predicted"/>
<gene>
    <name evidence="2" type="ORF">ASTO00021_LOCUS7653</name>
</gene>
<organism evidence="2">
    <name type="scientific">Aplanochytrium stocchinoi</name>
    <dbReference type="NCBI Taxonomy" id="215587"/>
    <lineage>
        <taxon>Eukaryota</taxon>
        <taxon>Sar</taxon>
        <taxon>Stramenopiles</taxon>
        <taxon>Bigyra</taxon>
        <taxon>Labyrinthulomycetes</taxon>
        <taxon>Thraustochytrida</taxon>
        <taxon>Thraustochytriidae</taxon>
        <taxon>Aplanochytrium</taxon>
    </lineage>
</organism>
<protein>
    <submittedName>
        <fullName evidence="2">Uncharacterized protein</fullName>
    </submittedName>
</protein>
<evidence type="ECO:0000256" key="1">
    <source>
        <dbReference type="SAM" id="MobiDB-lite"/>
    </source>
</evidence>
<reference evidence="2" key="1">
    <citation type="submission" date="2021-01" db="EMBL/GenBank/DDBJ databases">
        <authorList>
            <person name="Corre E."/>
            <person name="Pelletier E."/>
            <person name="Niang G."/>
            <person name="Scheremetjew M."/>
            <person name="Finn R."/>
            <person name="Kale V."/>
            <person name="Holt S."/>
            <person name="Cochrane G."/>
            <person name="Meng A."/>
            <person name="Brown T."/>
            <person name="Cohen L."/>
        </authorList>
    </citation>
    <scope>NUCLEOTIDE SEQUENCE</scope>
    <source>
        <strain evidence="2">GSBS06</strain>
    </source>
</reference>